<protein>
    <recommendedName>
        <fullName evidence="5">Peroxin 26</fullName>
    </recommendedName>
</protein>
<keyword evidence="4" id="KW-1185">Reference proteome</keyword>
<evidence type="ECO:0000313" key="4">
    <source>
        <dbReference type="Proteomes" id="UP001412239"/>
    </source>
</evidence>
<sequence>MLRVIPYPPPPRSMVNGDSRMSGHNLHQQPRMVPNTPASAPEPVVAPATVSRVYRAATNLFLTRRLPDALMALQPIIADSVSPRVGCSRTLRIKIWSLYFAILDATAKMGPEEGKRVWGAQEWRRIVSRVRSGAIWNEAIRTYGEEGRIDGDVVNTLVMLLLAHSQDQTVTQKKIEAYLSAAPSLFGSDDDPKAVSQRVKLMELYILHVLPRVGDWEYAREFTQMSPDLDEEQKEAFQATLDALQKDKEEAERYSQELEARKEAEWEKERQAEQERQKRELSPPTSARPTPRRQSVQGRTKRSKAGSVRGDSPTEEKMMKKQARTRSEDTRGAISARSGSKNKNTTSLFSTTTALLNRLQSQMYTAHGRFTLLRTVIMLAMVVWMTSKRRVREKVRRLLMLAWIKTTRTVGMGMKVTYI</sequence>
<feature type="compositionally biased region" description="Pro residues" evidence="1">
    <location>
        <begin position="1"/>
        <end position="12"/>
    </location>
</feature>
<name>A0A292PTX0_9PEZI</name>
<dbReference type="Proteomes" id="UP001412239">
    <property type="component" value="Unassembled WGS sequence"/>
</dbReference>
<feature type="compositionally biased region" description="Basic and acidic residues" evidence="1">
    <location>
        <begin position="249"/>
        <end position="281"/>
    </location>
</feature>
<keyword evidence="2" id="KW-0812">Transmembrane</keyword>
<accession>A0A292PTX0</accession>
<dbReference type="EMBL" id="LN891066">
    <property type="protein sequence ID" value="CUS09907.1"/>
    <property type="molecule type" value="Genomic_DNA"/>
</dbReference>
<evidence type="ECO:0000256" key="2">
    <source>
        <dbReference type="SAM" id="Phobius"/>
    </source>
</evidence>
<keyword evidence="2" id="KW-1133">Transmembrane helix</keyword>
<dbReference type="AlphaFoldDB" id="A0A292PTX0"/>
<evidence type="ECO:0000313" key="3">
    <source>
        <dbReference type="EMBL" id="CUS09907.1"/>
    </source>
</evidence>
<feature type="region of interest" description="Disordered" evidence="1">
    <location>
        <begin position="1"/>
        <end position="30"/>
    </location>
</feature>
<organism evidence="3 4">
    <name type="scientific">Tuber aestivum</name>
    <name type="common">summer truffle</name>
    <dbReference type="NCBI Taxonomy" id="59557"/>
    <lineage>
        <taxon>Eukaryota</taxon>
        <taxon>Fungi</taxon>
        <taxon>Dikarya</taxon>
        <taxon>Ascomycota</taxon>
        <taxon>Pezizomycotina</taxon>
        <taxon>Pezizomycetes</taxon>
        <taxon>Pezizales</taxon>
        <taxon>Tuberaceae</taxon>
        <taxon>Tuber</taxon>
    </lineage>
</organism>
<proteinExistence type="predicted"/>
<reference evidence="3" key="1">
    <citation type="submission" date="2015-10" db="EMBL/GenBank/DDBJ databases">
        <authorList>
            <person name="Regsiter A."/>
            <person name="william w."/>
        </authorList>
    </citation>
    <scope>NUCLEOTIDE SEQUENCE</scope>
    <source>
        <strain evidence="3">Montdore</strain>
    </source>
</reference>
<feature type="region of interest" description="Disordered" evidence="1">
    <location>
        <begin position="249"/>
        <end position="345"/>
    </location>
</feature>
<feature type="compositionally biased region" description="Basic and acidic residues" evidence="1">
    <location>
        <begin position="312"/>
        <end position="331"/>
    </location>
</feature>
<feature type="transmembrane region" description="Helical" evidence="2">
    <location>
        <begin position="370"/>
        <end position="387"/>
    </location>
</feature>
<evidence type="ECO:0000256" key="1">
    <source>
        <dbReference type="SAM" id="MobiDB-lite"/>
    </source>
</evidence>
<feature type="compositionally biased region" description="Low complexity" evidence="1">
    <location>
        <begin position="282"/>
        <end position="293"/>
    </location>
</feature>
<evidence type="ECO:0008006" key="5">
    <source>
        <dbReference type="Google" id="ProtNLM"/>
    </source>
</evidence>
<gene>
    <name evidence="3" type="ORF">GSTUAT00006043001</name>
</gene>
<keyword evidence="2" id="KW-0472">Membrane</keyword>